<name>A0ABQ9G880_9NEOP</name>
<dbReference type="Proteomes" id="UP001159363">
    <property type="component" value="Chromosome 13"/>
</dbReference>
<reference evidence="2 3" key="1">
    <citation type="submission" date="2023-02" db="EMBL/GenBank/DDBJ databases">
        <title>LHISI_Scaffold_Assembly.</title>
        <authorList>
            <person name="Stuart O.P."/>
            <person name="Cleave R."/>
            <person name="Magrath M.J.L."/>
            <person name="Mikheyev A.S."/>
        </authorList>
    </citation>
    <scope>NUCLEOTIDE SEQUENCE [LARGE SCALE GENOMIC DNA]</scope>
    <source>
        <strain evidence="2">Daus_M_001</strain>
        <tissue evidence="2">Leg muscle</tissue>
    </source>
</reference>
<evidence type="ECO:0000313" key="2">
    <source>
        <dbReference type="EMBL" id="KAJ8868643.1"/>
    </source>
</evidence>
<feature type="region of interest" description="Disordered" evidence="1">
    <location>
        <begin position="1"/>
        <end position="20"/>
    </location>
</feature>
<comment type="caution">
    <text evidence="2">The sequence shown here is derived from an EMBL/GenBank/DDBJ whole genome shotgun (WGS) entry which is preliminary data.</text>
</comment>
<evidence type="ECO:0000313" key="3">
    <source>
        <dbReference type="Proteomes" id="UP001159363"/>
    </source>
</evidence>
<evidence type="ECO:0000256" key="1">
    <source>
        <dbReference type="SAM" id="MobiDB-lite"/>
    </source>
</evidence>
<sequence>MSVGEPKRKRLRASTPTEKAKPRTIHVTYVMKIVKGPVQGAFYSRQISFVFIVLCADGQQGTRVLCLDRRSSRKGFDESVFYIEALCDPDTEPAVPILKHGKMIPDVILEMSTVHDITEQKKHDLQSLLCKQFGDEEDLHWCRGILDSGGERTDEQNTLDYFPSVVANFTGRVPVGLFLKIYAGRGSGFSKVDFKSAHFSVDSLYSADFSKCSKPRGVTTASYTNARLTKWRRWPESPVNPLTSRQQAIAKPDTKLVPRATLSQSGNGYAHIERTATLLHLCLLMCSVEFKHRPPSPNHDDPGLIAREYNPDSTRGKRGGLCRGRADFSRYARFPIHLTPSHSRLKATSCFGKDSSQRTVTQVEDTSLTGECLRAHITERAGAVAVHSWAVELEAPAVLAKRRCGRHVEWKSEPNLSALDSDQIVGPRLTGRSISEVVQAREFTRATLSRVYRDFLDSDKTTAARDNCRGVERIDDRSRRRLARQVFLVRFLIGAHWTRVREYKGSIPSPDGHPDLRFQCFLEIACNECMHFSSAHALADSSSMISAQWRTLAGLIMELAQHDQCPMEDTRWTDMELAQHDQCPMEDTRWTDVELAQHTGIEKWTQYETSRINLQRFHREGNSKLNRITAIDETWTRAYSYETELKRKSSEWSFWITTETQGTAKPVTHKNLALSGDGVLDAHVSIARIAPTSFGIKRGKQLQVWAALNIDILRADEGKARRHEAEGNIQTWPRGTLGPSSRDYLRGKREIPEKTHRPVASFGMISTYKNRDAAPSGIEPGSPWWEASSLTTTGHHRGLFLDTCSKCATTLSHYLEQVEYMRHYVGSGDGEVTRHEMTLLLEGSNFRDTFERSPPPKAGRWVFLVGSPAIAFQHCSISTSLHYHKLHANGLYLVRNSSHAKYQYNSVQRIRCVVLSRDFLVKLSLHEAEEYPGSRTQKTMRFTGRHITGPDFLPSRAYCRGVCGRSSLRLLKGGTCTVDWFGVQSPPTAFCRLQWYRPFTVK</sequence>
<dbReference type="EMBL" id="JARBHB010000014">
    <property type="protein sequence ID" value="KAJ8868643.1"/>
    <property type="molecule type" value="Genomic_DNA"/>
</dbReference>
<organism evidence="2 3">
    <name type="scientific">Dryococelus australis</name>
    <dbReference type="NCBI Taxonomy" id="614101"/>
    <lineage>
        <taxon>Eukaryota</taxon>
        <taxon>Metazoa</taxon>
        <taxon>Ecdysozoa</taxon>
        <taxon>Arthropoda</taxon>
        <taxon>Hexapoda</taxon>
        <taxon>Insecta</taxon>
        <taxon>Pterygota</taxon>
        <taxon>Neoptera</taxon>
        <taxon>Polyneoptera</taxon>
        <taxon>Phasmatodea</taxon>
        <taxon>Verophasmatodea</taxon>
        <taxon>Anareolatae</taxon>
        <taxon>Phasmatidae</taxon>
        <taxon>Eurycanthinae</taxon>
        <taxon>Dryococelus</taxon>
    </lineage>
</organism>
<proteinExistence type="predicted"/>
<protein>
    <submittedName>
        <fullName evidence="2">Uncharacterized protein</fullName>
    </submittedName>
</protein>
<keyword evidence="3" id="KW-1185">Reference proteome</keyword>
<accession>A0ABQ9G880</accession>
<gene>
    <name evidence="2" type="ORF">PR048_030182</name>
</gene>